<dbReference type="SUPFAM" id="SSF53254">
    <property type="entry name" value="Phosphoglycerate mutase-like"/>
    <property type="match status" value="1"/>
</dbReference>
<evidence type="ECO:0000256" key="1">
    <source>
        <dbReference type="PIRSR" id="PIRSR613078-2"/>
    </source>
</evidence>
<sequence>MKLFFIRHAESIAHTKKLFPSYFEELSAGGKKEVGDMANKLRSNNFDTIISSPMKRTLETAKIIGETLKISIITNKLLEDRDYGSFSGKPLEQFKKQGDAQANNSLGFNYSKWEGESGDDVRGRVIKFIEKIKIEYPQKNILIVTHADIIRMMYVLFLKLEYRKVFPIKNVSVHEFEI</sequence>
<evidence type="ECO:0000313" key="3">
    <source>
        <dbReference type="Proteomes" id="UP000177960"/>
    </source>
</evidence>
<dbReference type="PANTHER" id="PTHR48100">
    <property type="entry name" value="BROAD-SPECIFICITY PHOSPHATASE YOR283W-RELATED"/>
    <property type="match status" value="1"/>
</dbReference>
<reference evidence="2 3" key="1">
    <citation type="journal article" date="2016" name="Nat. Commun.">
        <title>Thousands of microbial genomes shed light on interconnected biogeochemical processes in an aquifer system.</title>
        <authorList>
            <person name="Anantharaman K."/>
            <person name="Brown C.T."/>
            <person name="Hug L.A."/>
            <person name="Sharon I."/>
            <person name="Castelle C.J."/>
            <person name="Probst A.J."/>
            <person name="Thomas B.C."/>
            <person name="Singh A."/>
            <person name="Wilkins M.J."/>
            <person name="Karaoz U."/>
            <person name="Brodie E.L."/>
            <person name="Williams K.H."/>
            <person name="Hubbard S.S."/>
            <person name="Banfield J.F."/>
        </authorList>
    </citation>
    <scope>NUCLEOTIDE SEQUENCE [LARGE SCALE GENOMIC DNA]</scope>
</reference>
<evidence type="ECO:0008006" key="4">
    <source>
        <dbReference type="Google" id="ProtNLM"/>
    </source>
</evidence>
<name>A0A1G1ZJE5_9BACT</name>
<dbReference type="SMART" id="SM00855">
    <property type="entry name" value="PGAM"/>
    <property type="match status" value="1"/>
</dbReference>
<gene>
    <name evidence="2" type="ORF">A3B92_02370</name>
</gene>
<dbReference type="InterPro" id="IPR029033">
    <property type="entry name" value="His_PPase_superfam"/>
</dbReference>
<dbReference type="PIRSF" id="PIRSF000709">
    <property type="entry name" value="6PFK_2-Ptase"/>
    <property type="match status" value="1"/>
</dbReference>
<dbReference type="AlphaFoldDB" id="A0A1G1ZJE5"/>
<organism evidence="2 3">
    <name type="scientific">Candidatus Harrisonbacteria bacterium RIFCSPHIGHO2_02_FULL_42_16</name>
    <dbReference type="NCBI Taxonomy" id="1798404"/>
    <lineage>
        <taxon>Bacteria</taxon>
        <taxon>Candidatus Harrisoniibacteriota</taxon>
    </lineage>
</organism>
<proteinExistence type="predicted"/>
<protein>
    <recommendedName>
        <fullName evidence="4">Phosphoglycerate mutase</fullName>
    </recommendedName>
</protein>
<accession>A0A1G1ZJE5</accession>
<dbReference type="InterPro" id="IPR050275">
    <property type="entry name" value="PGM_Phosphatase"/>
</dbReference>
<dbReference type="Pfam" id="PF00300">
    <property type="entry name" value="His_Phos_1"/>
    <property type="match status" value="1"/>
</dbReference>
<dbReference type="PANTHER" id="PTHR48100:SF1">
    <property type="entry name" value="HISTIDINE PHOSPHATASE FAMILY PROTEIN-RELATED"/>
    <property type="match status" value="1"/>
</dbReference>
<dbReference type="GO" id="GO:0016791">
    <property type="term" value="F:phosphatase activity"/>
    <property type="evidence" value="ECO:0007669"/>
    <property type="project" value="TreeGrafter"/>
</dbReference>
<dbReference type="CDD" id="cd07067">
    <property type="entry name" value="HP_PGM_like"/>
    <property type="match status" value="1"/>
</dbReference>
<comment type="caution">
    <text evidence="2">The sequence shown here is derived from an EMBL/GenBank/DDBJ whole genome shotgun (WGS) entry which is preliminary data.</text>
</comment>
<evidence type="ECO:0000313" key="2">
    <source>
        <dbReference type="EMBL" id="OGY63937.1"/>
    </source>
</evidence>
<dbReference type="Proteomes" id="UP000177960">
    <property type="component" value="Unassembled WGS sequence"/>
</dbReference>
<feature type="binding site" evidence="1">
    <location>
        <position position="56"/>
    </location>
    <ligand>
        <name>substrate</name>
    </ligand>
</feature>
<dbReference type="GO" id="GO:0005737">
    <property type="term" value="C:cytoplasm"/>
    <property type="evidence" value="ECO:0007669"/>
    <property type="project" value="TreeGrafter"/>
</dbReference>
<dbReference type="EMBL" id="MHJG01000013">
    <property type="protein sequence ID" value="OGY63937.1"/>
    <property type="molecule type" value="Genomic_DNA"/>
</dbReference>
<dbReference type="Gene3D" id="3.40.50.1240">
    <property type="entry name" value="Phosphoglycerate mutase-like"/>
    <property type="match status" value="1"/>
</dbReference>
<dbReference type="InterPro" id="IPR013078">
    <property type="entry name" value="His_Pase_superF_clade-1"/>
</dbReference>
<dbReference type="STRING" id="1798404.A3B92_02370"/>